<comment type="caution">
    <text evidence="3">The sequence shown here is derived from an EMBL/GenBank/DDBJ whole genome shotgun (WGS) entry which is preliminary data.</text>
</comment>
<dbReference type="InterPro" id="IPR029063">
    <property type="entry name" value="SAM-dependent_MTases_sf"/>
</dbReference>
<keyword evidence="1" id="KW-1133">Transmembrane helix</keyword>
<dbReference type="SUPFAM" id="SSF53335">
    <property type="entry name" value="S-adenosyl-L-methionine-dependent methyltransferases"/>
    <property type="match status" value="1"/>
</dbReference>
<keyword evidence="3" id="KW-0489">Methyltransferase</keyword>
<protein>
    <submittedName>
        <fullName evidence="3">Class I SAM-dependent methyltransferase</fullName>
        <ecNumber evidence="3">2.1.1.-</ecNumber>
    </submittedName>
</protein>
<proteinExistence type="predicted"/>
<dbReference type="Pfam" id="PF08241">
    <property type="entry name" value="Methyltransf_11"/>
    <property type="match status" value="1"/>
</dbReference>
<gene>
    <name evidence="3" type="ORF">ACFS6H_10060</name>
</gene>
<evidence type="ECO:0000313" key="4">
    <source>
        <dbReference type="Proteomes" id="UP001597511"/>
    </source>
</evidence>
<evidence type="ECO:0000259" key="2">
    <source>
        <dbReference type="Pfam" id="PF08241"/>
    </source>
</evidence>
<dbReference type="Gene3D" id="3.40.50.150">
    <property type="entry name" value="Vaccinia Virus protein VP39"/>
    <property type="match status" value="1"/>
</dbReference>
<keyword evidence="4" id="KW-1185">Reference proteome</keyword>
<dbReference type="EMBL" id="JBHUOZ010000003">
    <property type="protein sequence ID" value="MFD2920053.1"/>
    <property type="molecule type" value="Genomic_DNA"/>
</dbReference>
<dbReference type="GO" id="GO:0032259">
    <property type="term" value="P:methylation"/>
    <property type="evidence" value="ECO:0007669"/>
    <property type="project" value="UniProtKB-KW"/>
</dbReference>
<dbReference type="CDD" id="cd02440">
    <property type="entry name" value="AdoMet_MTases"/>
    <property type="match status" value="1"/>
</dbReference>
<organism evidence="3 4">
    <name type="scientific">Terrimonas rubra</name>
    <dbReference type="NCBI Taxonomy" id="1035890"/>
    <lineage>
        <taxon>Bacteria</taxon>
        <taxon>Pseudomonadati</taxon>
        <taxon>Bacteroidota</taxon>
        <taxon>Chitinophagia</taxon>
        <taxon>Chitinophagales</taxon>
        <taxon>Chitinophagaceae</taxon>
        <taxon>Terrimonas</taxon>
    </lineage>
</organism>
<dbReference type="GO" id="GO:0008168">
    <property type="term" value="F:methyltransferase activity"/>
    <property type="evidence" value="ECO:0007669"/>
    <property type="project" value="UniProtKB-KW"/>
</dbReference>
<dbReference type="Proteomes" id="UP001597511">
    <property type="component" value="Unassembled WGS sequence"/>
</dbReference>
<evidence type="ECO:0000256" key="1">
    <source>
        <dbReference type="SAM" id="Phobius"/>
    </source>
</evidence>
<keyword evidence="1" id="KW-0472">Membrane</keyword>
<reference evidence="4" key="1">
    <citation type="journal article" date="2019" name="Int. J. Syst. Evol. Microbiol.">
        <title>The Global Catalogue of Microorganisms (GCM) 10K type strain sequencing project: providing services to taxonomists for standard genome sequencing and annotation.</title>
        <authorList>
            <consortium name="The Broad Institute Genomics Platform"/>
            <consortium name="The Broad Institute Genome Sequencing Center for Infectious Disease"/>
            <person name="Wu L."/>
            <person name="Ma J."/>
        </authorList>
    </citation>
    <scope>NUCLEOTIDE SEQUENCE [LARGE SCALE GENOMIC DNA]</scope>
    <source>
        <strain evidence="4">KCTC 23299</strain>
    </source>
</reference>
<keyword evidence="3" id="KW-0808">Transferase</keyword>
<dbReference type="EC" id="2.1.1.-" evidence="3"/>
<feature type="domain" description="Methyltransferase type 11" evidence="2">
    <location>
        <begin position="41"/>
        <end position="125"/>
    </location>
</feature>
<accession>A0ABW6A417</accession>
<sequence>MYQGFIIKWYHVFTNAFFLIRRGIYTILANEAKNLSGSVMDFGCGNKPYEALFVHVDKYIGLDIEESGNSGLKKADVYYDGKNIPFSDNYFDNIFCSEVFEHVFNLEEIIPEMNRVLKPGGKMLITCPFTWPEHEVPYDYARYTSYGIKHLLEKNGFTVERQYKSGHMFEVIMQQFIFYIFCLIPKQKLVYYILHQLLILPGIVFTLIINKLLFGKLIRKELYHNNVIIVTKNN</sequence>
<keyword evidence="1" id="KW-0812">Transmembrane</keyword>
<name>A0ABW6A417_9BACT</name>
<feature type="transmembrane region" description="Helical" evidence="1">
    <location>
        <begin position="189"/>
        <end position="210"/>
    </location>
</feature>
<dbReference type="RefSeq" id="WP_386097900.1">
    <property type="nucleotide sequence ID" value="NZ_JBHUOZ010000003.1"/>
</dbReference>
<dbReference type="InterPro" id="IPR013216">
    <property type="entry name" value="Methyltransf_11"/>
</dbReference>
<evidence type="ECO:0000313" key="3">
    <source>
        <dbReference type="EMBL" id="MFD2920053.1"/>
    </source>
</evidence>